<accession>D6WRH1</accession>
<keyword evidence="4" id="KW-1185">Reference proteome</keyword>
<gene>
    <name evidence="3" type="primary">AUGUSTUS-3.0.2_09334</name>
    <name evidence="3" type="ORF">TcasGA2_TC009334</name>
</gene>
<feature type="region of interest" description="Disordered" evidence="1">
    <location>
        <begin position="20"/>
        <end position="98"/>
    </location>
</feature>
<feature type="compositionally biased region" description="Gly residues" evidence="1">
    <location>
        <begin position="69"/>
        <end position="90"/>
    </location>
</feature>
<organism evidence="3 4">
    <name type="scientific">Tribolium castaneum</name>
    <name type="common">Red flour beetle</name>
    <dbReference type="NCBI Taxonomy" id="7070"/>
    <lineage>
        <taxon>Eukaryota</taxon>
        <taxon>Metazoa</taxon>
        <taxon>Ecdysozoa</taxon>
        <taxon>Arthropoda</taxon>
        <taxon>Hexapoda</taxon>
        <taxon>Insecta</taxon>
        <taxon>Pterygota</taxon>
        <taxon>Neoptera</taxon>
        <taxon>Endopterygota</taxon>
        <taxon>Coleoptera</taxon>
        <taxon>Polyphaga</taxon>
        <taxon>Cucujiformia</taxon>
        <taxon>Tenebrionidae</taxon>
        <taxon>Tenebrionidae incertae sedis</taxon>
        <taxon>Tribolium</taxon>
    </lineage>
</organism>
<evidence type="ECO:0000256" key="1">
    <source>
        <dbReference type="SAM" id="MobiDB-lite"/>
    </source>
</evidence>
<reference evidence="3 4" key="2">
    <citation type="journal article" date="2010" name="Nucleic Acids Res.">
        <title>BeetleBase in 2010: revisions to provide comprehensive genomic information for Tribolium castaneum.</title>
        <authorList>
            <person name="Kim H.S."/>
            <person name="Murphy T."/>
            <person name="Xia J."/>
            <person name="Caragea D."/>
            <person name="Park Y."/>
            <person name="Beeman R.W."/>
            <person name="Lorenzen M.D."/>
            <person name="Butcher S."/>
            <person name="Manak J.R."/>
            <person name="Brown S.J."/>
        </authorList>
    </citation>
    <scope>GENOME REANNOTATION</scope>
    <source>
        <strain evidence="3 4">Georgia GA2</strain>
    </source>
</reference>
<dbReference type="HOGENOM" id="CLU_2336326_0_0_1"/>
<proteinExistence type="predicted"/>
<dbReference type="InParanoid" id="D6WRH1"/>
<dbReference type="KEGG" id="tca:662738"/>
<protein>
    <submittedName>
        <fullName evidence="3">Uncharacterized protein</fullName>
    </submittedName>
</protein>
<feature type="compositionally biased region" description="Gly residues" evidence="1">
    <location>
        <begin position="27"/>
        <end position="58"/>
    </location>
</feature>
<dbReference type="AlphaFoldDB" id="D6WRH1"/>
<name>D6WRH1_TRICA</name>
<feature type="signal peptide" evidence="2">
    <location>
        <begin position="1"/>
        <end position="16"/>
    </location>
</feature>
<dbReference type="Proteomes" id="UP000007266">
    <property type="component" value="Linkage group 7"/>
</dbReference>
<sequence>MKYFVILLVLVVAISATPYGENERRGGSLGRQGGQTGFGGTQGQSGFGSQGRQGGTFREGGIANSQGAGRHGNIGGYPGTYHGGSRGTHQGGYQSHGY</sequence>
<keyword evidence="2" id="KW-0732">Signal</keyword>
<reference evidence="3 4" key="1">
    <citation type="journal article" date="2008" name="Nature">
        <title>The genome of the model beetle and pest Tribolium castaneum.</title>
        <authorList>
            <consortium name="Tribolium Genome Sequencing Consortium"/>
            <person name="Richards S."/>
            <person name="Gibbs R.A."/>
            <person name="Weinstock G.M."/>
            <person name="Brown S.J."/>
            <person name="Denell R."/>
            <person name="Beeman R.W."/>
            <person name="Gibbs R."/>
            <person name="Beeman R.W."/>
            <person name="Brown S.J."/>
            <person name="Bucher G."/>
            <person name="Friedrich M."/>
            <person name="Grimmelikhuijzen C.J."/>
            <person name="Klingler M."/>
            <person name="Lorenzen M."/>
            <person name="Richards S."/>
            <person name="Roth S."/>
            <person name="Schroder R."/>
            <person name="Tautz D."/>
            <person name="Zdobnov E.M."/>
            <person name="Muzny D."/>
            <person name="Gibbs R.A."/>
            <person name="Weinstock G.M."/>
            <person name="Attaway T."/>
            <person name="Bell S."/>
            <person name="Buhay C.J."/>
            <person name="Chandrabose M.N."/>
            <person name="Chavez D."/>
            <person name="Clerk-Blankenburg K.P."/>
            <person name="Cree A."/>
            <person name="Dao M."/>
            <person name="Davis C."/>
            <person name="Chacko J."/>
            <person name="Dinh H."/>
            <person name="Dugan-Rocha S."/>
            <person name="Fowler G."/>
            <person name="Garner T.T."/>
            <person name="Garnes J."/>
            <person name="Gnirke A."/>
            <person name="Hawes A."/>
            <person name="Hernandez J."/>
            <person name="Hines S."/>
            <person name="Holder M."/>
            <person name="Hume J."/>
            <person name="Jhangiani S.N."/>
            <person name="Joshi V."/>
            <person name="Khan Z.M."/>
            <person name="Jackson L."/>
            <person name="Kovar C."/>
            <person name="Kowis A."/>
            <person name="Lee S."/>
            <person name="Lewis L.R."/>
            <person name="Margolis J."/>
            <person name="Morgan M."/>
            <person name="Nazareth L.V."/>
            <person name="Nguyen N."/>
            <person name="Okwuonu G."/>
            <person name="Parker D."/>
            <person name="Richards S."/>
            <person name="Ruiz S.J."/>
            <person name="Santibanez J."/>
            <person name="Savard J."/>
            <person name="Scherer S.E."/>
            <person name="Schneider B."/>
            <person name="Sodergren E."/>
            <person name="Tautz D."/>
            <person name="Vattahil S."/>
            <person name="Villasana D."/>
            <person name="White C.S."/>
            <person name="Wright R."/>
            <person name="Park Y."/>
            <person name="Beeman R.W."/>
            <person name="Lord J."/>
            <person name="Oppert B."/>
            <person name="Lorenzen M."/>
            <person name="Brown S."/>
            <person name="Wang L."/>
            <person name="Savard J."/>
            <person name="Tautz D."/>
            <person name="Richards S."/>
            <person name="Weinstock G."/>
            <person name="Gibbs R.A."/>
            <person name="Liu Y."/>
            <person name="Worley K."/>
            <person name="Weinstock G."/>
            <person name="Elsik C.G."/>
            <person name="Reese J.T."/>
            <person name="Elhaik E."/>
            <person name="Landan G."/>
            <person name="Graur D."/>
            <person name="Arensburger P."/>
            <person name="Atkinson P."/>
            <person name="Beeman R.W."/>
            <person name="Beidler J."/>
            <person name="Brown S.J."/>
            <person name="Demuth J.P."/>
            <person name="Drury D.W."/>
            <person name="Du Y.Z."/>
            <person name="Fujiwara H."/>
            <person name="Lorenzen M."/>
            <person name="Maselli V."/>
            <person name="Osanai M."/>
            <person name="Park Y."/>
            <person name="Robertson H.M."/>
            <person name="Tu Z."/>
            <person name="Wang J.J."/>
            <person name="Wang S."/>
            <person name="Richards S."/>
            <person name="Song H."/>
            <person name="Zhang L."/>
            <person name="Sodergren E."/>
            <person name="Werner D."/>
            <person name="Stanke M."/>
            <person name="Morgenstern B."/>
            <person name="Solovyev V."/>
            <person name="Kosarev P."/>
            <person name="Brown G."/>
            <person name="Chen H.C."/>
            <person name="Ermolaeva O."/>
            <person name="Hlavina W."/>
            <person name="Kapustin Y."/>
            <person name="Kiryutin B."/>
            <person name="Kitts P."/>
            <person name="Maglott D."/>
            <person name="Pruitt K."/>
            <person name="Sapojnikov V."/>
            <person name="Souvorov A."/>
            <person name="Mackey A.J."/>
            <person name="Waterhouse R.M."/>
            <person name="Wyder S."/>
            <person name="Zdobnov E.M."/>
            <person name="Zdobnov E.M."/>
            <person name="Wyder S."/>
            <person name="Kriventseva E.V."/>
            <person name="Kadowaki T."/>
            <person name="Bork P."/>
            <person name="Aranda M."/>
            <person name="Bao R."/>
            <person name="Beermann A."/>
            <person name="Berns N."/>
            <person name="Bolognesi R."/>
            <person name="Bonneton F."/>
            <person name="Bopp D."/>
            <person name="Brown S.J."/>
            <person name="Bucher G."/>
            <person name="Butts T."/>
            <person name="Chaumot A."/>
            <person name="Denell R.E."/>
            <person name="Ferrier D.E."/>
            <person name="Friedrich M."/>
            <person name="Gordon C.M."/>
            <person name="Jindra M."/>
            <person name="Klingler M."/>
            <person name="Lan Q."/>
            <person name="Lattorff H.M."/>
            <person name="Laudet V."/>
            <person name="von Levetsow C."/>
            <person name="Liu Z."/>
            <person name="Lutz R."/>
            <person name="Lynch J.A."/>
            <person name="da Fonseca R.N."/>
            <person name="Posnien N."/>
            <person name="Reuter R."/>
            <person name="Roth S."/>
            <person name="Savard J."/>
            <person name="Schinko J.B."/>
            <person name="Schmitt C."/>
            <person name="Schoppmeier M."/>
            <person name="Schroder R."/>
            <person name="Shippy T.D."/>
            <person name="Simonnet F."/>
            <person name="Marques-Souza H."/>
            <person name="Tautz D."/>
            <person name="Tomoyasu Y."/>
            <person name="Trauner J."/>
            <person name="Van der Zee M."/>
            <person name="Vervoort M."/>
            <person name="Wittkopp N."/>
            <person name="Wimmer E.A."/>
            <person name="Yang X."/>
            <person name="Jones A.K."/>
            <person name="Sattelle D.B."/>
            <person name="Ebert P.R."/>
            <person name="Nelson D."/>
            <person name="Scott J.G."/>
            <person name="Beeman R.W."/>
            <person name="Muthukrishnan S."/>
            <person name="Kramer K.J."/>
            <person name="Arakane Y."/>
            <person name="Beeman R.W."/>
            <person name="Zhu Q."/>
            <person name="Hogenkamp D."/>
            <person name="Dixit R."/>
            <person name="Oppert B."/>
            <person name="Jiang H."/>
            <person name="Zou Z."/>
            <person name="Marshall J."/>
            <person name="Elpidina E."/>
            <person name="Vinokurov K."/>
            <person name="Oppert C."/>
            <person name="Zou Z."/>
            <person name="Evans J."/>
            <person name="Lu Z."/>
            <person name="Zhao P."/>
            <person name="Sumathipala N."/>
            <person name="Altincicek B."/>
            <person name="Vilcinskas A."/>
            <person name="Williams M."/>
            <person name="Hultmark D."/>
            <person name="Hetru C."/>
            <person name="Jiang H."/>
            <person name="Grimmelikhuijzen C.J."/>
            <person name="Hauser F."/>
            <person name="Cazzamali G."/>
            <person name="Williamson M."/>
            <person name="Park Y."/>
            <person name="Li B."/>
            <person name="Tanaka Y."/>
            <person name="Predel R."/>
            <person name="Neupert S."/>
            <person name="Schachtner J."/>
            <person name="Verleyen P."/>
            <person name="Raible F."/>
            <person name="Bork P."/>
            <person name="Friedrich M."/>
            <person name="Walden K.K."/>
            <person name="Robertson H.M."/>
            <person name="Angeli S."/>
            <person name="Foret S."/>
            <person name="Bucher G."/>
            <person name="Schuetz S."/>
            <person name="Maleszka R."/>
            <person name="Wimmer E.A."/>
            <person name="Beeman R.W."/>
            <person name="Lorenzen M."/>
            <person name="Tomoyasu Y."/>
            <person name="Miller S.C."/>
            <person name="Grossmann D."/>
            <person name="Bucher G."/>
        </authorList>
    </citation>
    <scope>NUCLEOTIDE SEQUENCE [LARGE SCALE GENOMIC DNA]</scope>
    <source>
        <strain evidence="3 4">Georgia GA2</strain>
    </source>
</reference>
<feature type="chain" id="PRO_5003089738" evidence="2">
    <location>
        <begin position="17"/>
        <end position="98"/>
    </location>
</feature>
<evidence type="ECO:0000313" key="3">
    <source>
        <dbReference type="EMBL" id="EFA06452.1"/>
    </source>
</evidence>
<dbReference type="EMBL" id="KQ971351">
    <property type="protein sequence ID" value="EFA06452.1"/>
    <property type="molecule type" value="Genomic_DNA"/>
</dbReference>
<evidence type="ECO:0000256" key="2">
    <source>
        <dbReference type="SAM" id="SignalP"/>
    </source>
</evidence>
<evidence type="ECO:0000313" key="4">
    <source>
        <dbReference type="Proteomes" id="UP000007266"/>
    </source>
</evidence>